<dbReference type="Pfam" id="PF15919">
    <property type="entry name" value="HicB_lk_antitox"/>
    <property type="match status" value="1"/>
</dbReference>
<gene>
    <name evidence="2" type="ordered locus">Swol_0572</name>
</gene>
<evidence type="ECO:0000259" key="1">
    <source>
        <dbReference type="Pfam" id="PF15919"/>
    </source>
</evidence>
<dbReference type="Gene3D" id="3.30.160.250">
    <property type="match status" value="1"/>
</dbReference>
<dbReference type="InterPro" id="IPR008651">
    <property type="entry name" value="Uncharacterised_HicB"/>
</dbReference>
<dbReference type="Pfam" id="PF05534">
    <property type="entry name" value="HicB"/>
    <property type="match status" value="1"/>
</dbReference>
<protein>
    <recommendedName>
        <fullName evidence="1">HicB-like antitoxin of toxin-antitoxin system domain-containing protein</fullName>
    </recommendedName>
</protein>
<dbReference type="InterPro" id="IPR010985">
    <property type="entry name" value="Ribbon_hlx_hlx"/>
</dbReference>
<evidence type="ECO:0000313" key="2">
    <source>
        <dbReference type="EMBL" id="ABI67905.1"/>
    </source>
</evidence>
<keyword evidence="3" id="KW-1185">Reference proteome</keyword>
<dbReference type="eggNOG" id="COG1598">
    <property type="taxonomic scope" value="Bacteria"/>
</dbReference>
<accession>Q0AZE9</accession>
<dbReference type="InterPro" id="IPR035069">
    <property type="entry name" value="TTHA1013/TTHA0281-like"/>
</dbReference>
<dbReference type="InterPro" id="IPR031807">
    <property type="entry name" value="HicB-like"/>
</dbReference>
<dbReference type="GO" id="GO:0006355">
    <property type="term" value="P:regulation of DNA-templated transcription"/>
    <property type="evidence" value="ECO:0007669"/>
    <property type="project" value="InterPro"/>
</dbReference>
<name>Q0AZE9_SYNWW</name>
<dbReference type="STRING" id="335541.Swol_0572"/>
<feature type="domain" description="HicB-like antitoxin of toxin-antitoxin system" evidence="1">
    <location>
        <begin position="14"/>
        <end position="76"/>
    </location>
</feature>
<dbReference type="RefSeq" id="WP_011640010.1">
    <property type="nucleotide sequence ID" value="NC_008346.1"/>
</dbReference>
<dbReference type="KEGG" id="swo:Swol_0572"/>
<proteinExistence type="predicted"/>
<organism evidence="2 3">
    <name type="scientific">Syntrophomonas wolfei subsp. wolfei (strain DSM 2245B / Goettingen)</name>
    <dbReference type="NCBI Taxonomy" id="335541"/>
    <lineage>
        <taxon>Bacteria</taxon>
        <taxon>Bacillati</taxon>
        <taxon>Bacillota</taxon>
        <taxon>Clostridia</taxon>
        <taxon>Eubacteriales</taxon>
        <taxon>Syntrophomonadaceae</taxon>
        <taxon>Syntrophomonas</taxon>
    </lineage>
</organism>
<sequence>MVEKVFNDYYSVEYPALVKRIPDEEGGGWIAEIIDLPGCIADGETPDEAILNLNEAKKCWIDVAHKRGQNIPKPSPSFTDDEVYSGKFTLRIPKFLHRQLAQTAKNEGVSLNQYLQTLIAFNFGQTIKRNNEKQETTQNSFNYNIKIQQFGYSTSKGAFNDLSRLWNGIDRNPIVCGFNPRGVIINE</sequence>
<dbReference type="HOGENOM" id="CLU_125405_0_0_9"/>
<dbReference type="EMBL" id="CP000448">
    <property type="protein sequence ID" value="ABI67905.1"/>
    <property type="molecule type" value="Genomic_DNA"/>
</dbReference>
<dbReference type="PANTHER" id="PTHR34504">
    <property type="entry name" value="ANTITOXIN HICB"/>
    <property type="match status" value="1"/>
</dbReference>
<reference evidence="3" key="1">
    <citation type="journal article" date="2010" name="Environ. Microbiol.">
        <title>The genome of Syntrophomonas wolfei: new insights into syntrophic metabolism and biohydrogen production.</title>
        <authorList>
            <person name="Sieber J.R."/>
            <person name="Sims D.R."/>
            <person name="Han C."/>
            <person name="Kim E."/>
            <person name="Lykidis A."/>
            <person name="Lapidus A.L."/>
            <person name="McDonnald E."/>
            <person name="Rohlin L."/>
            <person name="Culley D.E."/>
            <person name="Gunsalus R."/>
            <person name="McInerney M.J."/>
        </authorList>
    </citation>
    <scope>NUCLEOTIDE SEQUENCE [LARGE SCALE GENOMIC DNA]</scope>
    <source>
        <strain evidence="3">DSM 2245B / Goettingen</strain>
    </source>
</reference>
<dbReference type="SUPFAM" id="SSF143100">
    <property type="entry name" value="TTHA1013/TTHA0281-like"/>
    <property type="match status" value="1"/>
</dbReference>
<evidence type="ECO:0000313" key="3">
    <source>
        <dbReference type="Proteomes" id="UP000001968"/>
    </source>
</evidence>
<dbReference type="AlphaFoldDB" id="Q0AZE9"/>
<dbReference type="PANTHER" id="PTHR34504:SF2">
    <property type="entry name" value="UPF0150 PROTEIN SSL0259"/>
    <property type="match status" value="1"/>
</dbReference>
<dbReference type="Proteomes" id="UP000001968">
    <property type="component" value="Chromosome"/>
</dbReference>
<dbReference type="InterPro" id="IPR051404">
    <property type="entry name" value="TA_system_antitoxin"/>
</dbReference>
<dbReference type="SUPFAM" id="SSF47598">
    <property type="entry name" value="Ribbon-helix-helix"/>
    <property type="match status" value="1"/>
</dbReference>